<proteinExistence type="predicted"/>
<comment type="caution">
    <text evidence="1">The sequence shown here is derived from an EMBL/GenBank/DDBJ whole genome shotgun (WGS) entry which is preliminary data.</text>
</comment>
<dbReference type="AlphaFoldDB" id="X1GVR2"/>
<protein>
    <recommendedName>
        <fullName evidence="2">EF2563 family selenium-dependent molybdenum hydroxylase system protein</fullName>
    </recommendedName>
</protein>
<dbReference type="InterPro" id="IPR017695">
    <property type="entry name" value="Se-dep_Mo_hydrolase_YqeB"/>
</dbReference>
<accession>X1GVR2</accession>
<dbReference type="Gene3D" id="3.40.630.10">
    <property type="entry name" value="Zn peptidases"/>
    <property type="match status" value="1"/>
</dbReference>
<gene>
    <name evidence="1" type="ORF">S03H2_10693</name>
</gene>
<organism evidence="1">
    <name type="scientific">marine sediment metagenome</name>
    <dbReference type="NCBI Taxonomy" id="412755"/>
    <lineage>
        <taxon>unclassified sequences</taxon>
        <taxon>metagenomes</taxon>
        <taxon>ecological metagenomes</taxon>
    </lineage>
</organism>
<sequence length="266" mass="28572">MKLTELVVLIKGGGEVASGVAHRLFRAHFRVCLTEISHPSAVTRGVTFTEAVYDGEKEIEGVVAELVKFPSEIPGVWEKNKLPIIIDPEVKTRDILRPSILIDAIMAKRNLGTKITDATLVIGLGPGFQAGKDVHVVVETNNSESLGKVIFEGEAEKDSGIPIPIMGLTFERVLHSPEGGLFLANKDIGEVVTAGEVVAKIGKQDIKAPIGGVIRALMRSGIRVEKGVKLGEIDPTGNTEYCYAIRAKMRAIAGGVLEAILTRFND</sequence>
<name>X1GVR2_9ZZZZ</name>
<dbReference type="EMBL" id="BARU01005489">
    <property type="protein sequence ID" value="GAH37088.1"/>
    <property type="molecule type" value="Genomic_DNA"/>
</dbReference>
<evidence type="ECO:0008006" key="2">
    <source>
        <dbReference type="Google" id="ProtNLM"/>
    </source>
</evidence>
<dbReference type="NCBIfam" id="TIGR03309">
    <property type="entry name" value="matur_yqeB"/>
    <property type="match status" value="1"/>
</dbReference>
<evidence type="ECO:0000313" key="1">
    <source>
        <dbReference type="EMBL" id="GAH37088.1"/>
    </source>
</evidence>
<reference evidence="1" key="1">
    <citation type="journal article" date="2014" name="Front. Microbiol.">
        <title>High frequency of phylogenetically diverse reductive dehalogenase-homologous genes in deep subseafloor sedimentary metagenomes.</title>
        <authorList>
            <person name="Kawai M."/>
            <person name="Futagami T."/>
            <person name="Toyoda A."/>
            <person name="Takaki Y."/>
            <person name="Nishi S."/>
            <person name="Hori S."/>
            <person name="Arai W."/>
            <person name="Tsubouchi T."/>
            <person name="Morono Y."/>
            <person name="Uchiyama I."/>
            <person name="Ito T."/>
            <person name="Fujiyama A."/>
            <person name="Inagaki F."/>
            <person name="Takami H."/>
        </authorList>
    </citation>
    <scope>NUCLEOTIDE SEQUENCE</scope>
    <source>
        <strain evidence="1">Expedition CK06-06</strain>
    </source>
</reference>